<dbReference type="Proteomes" id="UP000068250">
    <property type="component" value="Chromosome I"/>
</dbReference>
<dbReference type="AlphaFoldDB" id="A0A0U5F3X1"/>
<name>A0A0U5F3X1_9PROT</name>
<reference evidence="2" key="1">
    <citation type="submission" date="2014-09" db="EMBL/GenBank/DDBJ databases">
        <authorList>
            <person name="Illeghems K.G."/>
        </authorList>
    </citation>
    <scope>NUCLEOTIDE SEQUENCE [LARGE SCALE GENOMIC DNA]</scope>
    <source>
        <strain evidence="2">LMG 23848T</strain>
    </source>
</reference>
<sequence length="45" mass="4887">MCSHLALFGGSSISSTVFVDKSVEDRVRMGCKPQIFSPSNGLHIF</sequence>
<gene>
    <name evidence="1" type="ORF">AGA_1559</name>
</gene>
<protein>
    <submittedName>
        <fullName evidence="1">Uncharacterized protein</fullName>
    </submittedName>
</protein>
<dbReference type="EMBL" id="LN609302">
    <property type="protein sequence ID" value="CEF55684.1"/>
    <property type="molecule type" value="Genomic_DNA"/>
</dbReference>
<organism evidence="1 2">
    <name type="scientific">Acetobacter ghanensis</name>
    <dbReference type="NCBI Taxonomy" id="431306"/>
    <lineage>
        <taxon>Bacteria</taxon>
        <taxon>Pseudomonadati</taxon>
        <taxon>Pseudomonadota</taxon>
        <taxon>Alphaproteobacteria</taxon>
        <taxon>Acetobacterales</taxon>
        <taxon>Acetobacteraceae</taxon>
        <taxon>Acetobacter</taxon>
    </lineage>
</organism>
<evidence type="ECO:0000313" key="1">
    <source>
        <dbReference type="EMBL" id="CEF55684.1"/>
    </source>
</evidence>
<accession>A0A0U5F3X1</accession>
<evidence type="ECO:0000313" key="2">
    <source>
        <dbReference type="Proteomes" id="UP000068250"/>
    </source>
</evidence>
<dbReference type="STRING" id="431306.AGA_1559"/>
<proteinExistence type="predicted"/>